<organism evidence="2 3">
    <name type="scientific">Microcystis wesenbergii NRERC-220</name>
    <dbReference type="NCBI Taxonomy" id="3068991"/>
    <lineage>
        <taxon>Bacteria</taxon>
        <taxon>Bacillati</taxon>
        <taxon>Cyanobacteriota</taxon>
        <taxon>Cyanophyceae</taxon>
        <taxon>Oscillatoriophycideae</taxon>
        <taxon>Chroococcales</taxon>
        <taxon>Microcystaceae</taxon>
        <taxon>Microcystis</taxon>
    </lineage>
</organism>
<comment type="caution">
    <text evidence="2">The sequence shown here is derived from an EMBL/GenBank/DDBJ whole genome shotgun (WGS) entry which is preliminary data.</text>
</comment>
<protein>
    <submittedName>
        <fullName evidence="2">IS630 transposase-related protein</fullName>
    </submittedName>
</protein>
<dbReference type="SUPFAM" id="SSF46689">
    <property type="entry name" value="Homeodomain-like"/>
    <property type="match status" value="1"/>
</dbReference>
<feature type="domain" description="Transposase Synechocystis PCC 6803" evidence="1">
    <location>
        <begin position="5"/>
        <end position="113"/>
    </location>
</feature>
<dbReference type="InterPro" id="IPR009057">
    <property type="entry name" value="Homeodomain-like_sf"/>
</dbReference>
<evidence type="ECO:0000259" key="1">
    <source>
        <dbReference type="Pfam" id="PF01710"/>
    </source>
</evidence>
<evidence type="ECO:0000313" key="2">
    <source>
        <dbReference type="EMBL" id="MDT3675195.1"/>
    </source>
</evidence>
<reference evidence="2" key="1">
    <citation type="submission" date="2023-08" db="EMBL/GenBank/DDBJ databases">
        <authorList>
            <person name="Park H.-K."/>
            <person name="Kim I.-S."/>
        </authorList>
    </citation>
    <scope>NUCLEOTIDE SEQUENCE</scope>
    <source>
        <strain evidence="2">NRERC-220</strain>
    </source>
</reference>
<gene>
    <name evidence="2" type="ORF">RAM70_11965</name>
</gene>
<dbReference type="Proteomes" id="UP001180650">
    <property type="component" value="Unassembled WGS sequence"/>
</dbReference>
<dbReference type="RefSeq" id="WP_312673878.1">
    <property type="nucleotide sequence ID" value="NZ_JAVSJA010000001.1"/>
</dbReference>
<dbReference type="EMBL" id="JAVSJA010000001">
    <property type="protein sequence ID" value="MDT3675195.1"/>
    <property type="molecule type" value="Genomic_DNA"/>
</dbReference>
<keyword evidence="3" id="KW-1185">Reference proteome</keyword>
<evidence type="ECO:0000313" key="3">
    <source>
        <dbReference type="Proteomes" id="UP001180650"/>
    </source>
</evidence>
<dbReference type="InterPro" id="IPR002622">
    <property type="entry name" value="Transposase_14"/>
</dbReference>
<dbReference type="InterPro" id="IPR036388">
    <property type="entry name" value="WH-like_DNA-bd_sf"/>
</dbReference>
<sequence length="153" mass="17599">MAAPYSDDLRQKAVSAVERGEKKSHVCRTLNISRNTLDIWLKRKKQTGTVAAKTNYRRGPKPQIDDLEAFQKLAEQYGHLTQEKMAQKWANPVSRMRIGQALKRIGFTRKKGVADLRYEFSFVGFLKPRPKLTFGWVQDCHSYLDSATPKKKT</sequence>
<dbReference type="Pfam" id="PF01710">
    <property type="entry name" value="HTH_Tnp_IS630"/>
    <property type="match status" value="1"/>
</dbReference>
<name>A0ABU3HKX3_9CHRO</name>
<proteinExistence type="predicted"/>
<accession>A0ABU3HKX3</accession>
<dbReference type="Gene3D" id="1.10.10.10">
    <property type="entry name" value="Winged helix-like DNA-binding domain superfamily/Winged helix DNA-binding domain"/>
    <property type="match status" value="1"/>
</dbReference>